<dbReference type="Gene3D" id="2.60.40.3210">
    <property type="entry name" value="Zona pellucida, ZP-N domain"/>
    <property type="match status" value="1"/>
</dbReference>
<gene>
    <name evidence="7" type="primary">zpd</name>
</gene>
<dbReference type="InterPro" id="IPR001507">
    <property type="entry name" value="ZP_dom"/>
</dbReference>
<keyword evidence="4" id="KW-0812">Transmembrane</keyword>
<evidence type="ECO:0000256" key="2">
    <source>
        <dbReference type="ARBA" id="ARBA00023157"/>
    </source>
</evidence>
<dbReference type="InParanoid" id="A0A672I816"/>
<dbReference type="InterPro" id="IPR000742">
    <property type="entry name" value="EGF"/>
</dbReference>
<proteinExistence type="predicted"/>
<dbReference type="InterPro" id="IPR055355">
    <property type="entry name" value="ZP-C"/>
</dbReference>
<feature type="disulfide bond" evidence="3">
    <location>
        <begin position="27"/>
        <end position="36"/>
    </location>
</feature>
<name>A0A672I816_SALFA</name>
<dbReference type="InterPro" id="IPR055356">
    <property type="entry name" value="ZP-N"/>
</dbReference>
<dbReference type="SMART" id="SM00241">
    <property type="entry name" value="ZP"/>
    <property type="match status" value="1"/>
</dbReference>
<reference evidence="7" key="2">
    <citation type="submission" date="2025-08" db="UniProtKB">
        <authorList>
            <consortium name="Ensembl"/>
        </authorList>
    </citation>
    <scope>IDENTIFICATION</scope>
</reference>
<feature type="domain" description="ZP" evidence="6">
    <location>
        <begin position="45"/>
        <end position="306"/>
    </location>
</feature>
<dbReference type="PROSITE" id="PS51034">
    <property type="entry name" value="ZP_2"/>
    <property type="match status" value="1"/>
</dbReference>
<feature type="transmembrane region" description="Helical" evidence="4">
    <location>
        <begin position="334"/>
        <end position="357"/>
    </location>
</feature>
<evidence type="ECO:0000256" key="1">
    <source>
        <dbReference type="ARBA" id="ARBA00022729"/>
    </source>
</evidence>
<dbReference type="FunCoup" id="A0A672I816">
    <property type="interactions" value="5"/>
</dbReference>
<keyword evidence="1" id="KW-0732">Signal</keyword>
<dbReference type="OMA" id="ICSVEHC"/>
<evidence type="ECO:0000313" key="7">
    <source>
        <dbReference type="Ensembl" id="ENSSFAP00005037150.1"/>
    </source>
</evidence>
<dbReference type="Gene3D" id="2.60.40.4100">
    <property type="entry name" value="Zona pellucida, ZP-C domain"/>
    <property type="match status" value="1"/>
</dbReference>
<dbReference type="PANTHER" id="PTHR14002:SF53">
    <property type="entry name" value="UROMODULIN"/>
    <property type="match status" value="1"/>
</dbReference>
<keyword evidence="3" id="KW-0245">EGF-like domain</keyword>
<sequence length="371" mass="41620">MAEGKDVQLCTNRARCLVSEDRRRCRCIGGYYGDQCDRNADMKVMCGKDYITIRVLEEFFVYHNVPLASIHLPNASCRAQREVIAGVPYYMSRTSKDKYLMCGGKPIQKNLTHISYSLSLLSEPRVSGNIIRDPVIKMDFKCLYPYVRSVSLPFPIAPFSSETVMHVDELDATIQMLLYTDKTFARAYSSLPSIELRDKVYVEVSVTEPADFFLLQVSEVWATQSAQPNSTEGSTHTLLQSGCVKDATVSFISGVNGGNSTVRFSFDMFRFLAEPHDLYLHCTVQLCERDDAQSCVPNCNSVSKREALQMDPSKGLLSYGPIRIEMPERPTSSILMVVLPVAGVWTVGLFLLLLITVAKAGRRRLARTEEQ</sequence>
<dbReference type="AlphaFoldDB" id="A0A672I816"/>
<protein>
    <submittedName>
        <fullName evidence="7">Matrix metallopeptidase 15a</fullName>
    </submittedName>
</protein>
<keyword evidence="2 3" id="KW-1015">Disulfide bond</keyword>
<dbReference type="Pfam" id="PF23344">
    <property type="entry name" value="ZP-N"/>
    <property type="match status" value="1"/>
</dbReference>
<evidence type="ECO:0000259" key="6">
    <source>
        <dbReference type="PROSITE" id="PS51034"/>
    </source>
</evidence>
<keyword evidence="8" id="KW-1185">Reference proteome</keyword>
<dbReference type="SUPFAM" id="SSF57196">
    <property type="entry name" value="EGF/Laminin"/>
    <property type="match status" value="1"/>
</dbReference>
<evidence type="ECO:0000256" key="3">
    <source>
        <dbReference type="PROSITE-ProRule" id="PRU00076"/>
    </source>
</evidence>
<dbReference type="PANTHER" id="PTHR14002">
    <property type="entry name" value="ENDOGLIN/TGF-BETA RECEPTOR TYPE III"/>
    <property type="match status" value="1"/>
</dbReference>
<keyword evidence="4" id="KW-0472">Membrane</keyword>
<dbReference type="InterPro" id="IPR042235">
    <property type="entry name" value="ZP-C_dom"/>
</dbReference>
<feature type="domain" description="EGF-like" evidence="5">
    <location>
        <begin position="6"/>
        <end position="37"/>
    </location>
</feature>
<dbReference type="Pfam" id="PF00100">
    <property type="entry name" value="Zona_pellucida"/>
    <property type="match status" value="1"/>
</dbReference>
<dbReference type="PROSITE" id="PS01186">
    <property type="entry name" value="EGF_2"/>
    <property type="match status" value="1"/>
</dbReference>
<dbReference type="Proteomes" id="UP000472267">
    <property type="component" value="Chromosome 7"/>
</dbReference>
<evidence type="ECO:0000313" key="8">
    <source>
        <dbReference type="Proteomes" id="UP000472267"/>
    </source>
</evidence>
<reference evidence="7" key="3">
    <citation type="submission" date="2025-09" db="UniProtKB">
        <authorList>
            <consortium name="Ensembl"/>
        </authorList>
    </citation>
    <scope>IDENTIFICATION</scope>
</reference>
<evidence type="ECO:0000259" key="5">
    <source>
        <dbReference type="PROSITE" id="PS50026"/>
    </source>
</evidence>
<keyword evidence="4" id="KW-1133">Transmembrane helix</keyword>
<dbReference type="Ensembl" id="ENSSFAT00005038541.1">
    <property type="protein sequence ID" value="ENSSFAP00005037150.1"/>
    <property type="gene ID" value="ENSSFAG00005018700.1"/>
</dbReference>
<dbReference type="PROSITE" id="PS50026">
    <property type="entry name" value="EGF_3"/>
    <property type="match status" value="1"/>
</dbReference>
<organism evidence="7 8">
    <name type="scientific">Salarias fasciatus</name>
    <name type="common">Jewelled blenny</name>
    <name type="synonym">Blennius fasciatus</name>
    <dbReference type="NCBI Taxonomy" id="181472"/>
    <lineage>
        <taxon>Eukaryota</taxon>
        <taxon>Metazoa</taxon>
        <taxon>Chordata</taxon>
        <taxon>Craniata</taxon>
        <taxon>Vertebrata</taxon>
        <taxon>Euteleostomi</taxon>
        <taxon>Actinopterygii</taxon>
        <taxon>Neopterygii</taxon>
        <taxon>Teleostei</taxon>
        <taxon>Neoteleostei</taxon>
        <taxon>Acanthomorphata</taxon>
        <taxon>Ovalentaria</taxon>
        <taxon>Blenniimorphae</taxon>
        <taxon>Blenniiformes</taxon>
        <taxon>Blennioidei</taxon>
        <taxon>Blenniidae</taxon>
        <taxon>Salariinae</taxon>
        <taxon>Salarias</taxon>
    </lineage>
</organism>
<accession>A0A672I816</accession>
<evidence type="ECO:0000256" key="4">
    <source>
        <dbReference type="SAM" id="Phobius"/>
    </source>
</evidence>
<dbReference type="PROSITE" id="PS00022">
    <property type="entry name" value="EGF_1"/>
    <property type="match status" value="1"/>
</dbReference>
<reference evidence="7" key="1">
    <citation type="submission" date="2019-06" db="EMBL/GenBank/DDBJ databases">
        <authorList>
            <consortium name="Wellcome Sanger Institute Data Sharing"/>
        </authorList>
    </citation>
    <scope>NUCLEOTIDE SEQUENCE [LARGE SCALE GENOMIC DNA]</scope>
</reference>
<comment type="caution">
    <text evidence="3">Lacks conserved residue(s) required for the propagation of feature annotation.</text>
</comment>